<accession>A0A9N9GNJ5</accession>
<dbReference type="AlphaFoldDB" id="A0A9N9GNJ5"/>
<dbReference type="EMBL" id="CAJVPY010004276">
    <property type="protein sequence ID" value="CAG8614744.1"/>
    <property type="molecule type" value="Genomic_DNA"/>
</dbReference>
<gene>
    <name evidence="2" type="ORF">DERYTH_LOCUS8324</name>
</gene>
<dbReference type="OrthoDB" id="2443197at2759"/>
<reference evidence="2" key="1">
    <citation type="submission" date="2021-06" db="EMBL/GenBank/DDBJ databases">
        <authorList>
            <person name="Kallberg Y."/>
            <person name="Tangrot J."/>
            <person name="Rosling A."/>
        </authorList>
    </citation>
    <scope>NUCLEOTIDE SEQUENCE</scope>
    <source>
        <strain evidence="2">MA453B</strain>
    </source>
</reference>
<organism evidence="2 3">
    <name type="scientific">Dentiscutata erythropus</name>
    <dbReference type="NCBI Taxonomy" id="1348616"/>
    <lineage>
        <taxon>Eukaryota</taxon>
        <taxon>Fungi</taxon>
        <taxon>Fungi incertae sedis</taxon>
        <taxon>Mucoromycota</taxon>
        <taxon>Glomeromycotina</taxon>
        <taxon>Glomeromycetes</taxon>
        <taxon>Diversisporales</taxon>
        <taxon>Gigasporaceae</taxon>
        <taxon>Dentiscutata</taxon>
    </lineage>
</organism>
<proteinExistence type="predicted"/>
<evidence type="ECO:0000313" key="3">
    <source>
        <dbReference type="Proteomes" id="UP000789405"/>
    </source>
</evidence>
<comment type="caution">
    <text evidence="2">The sequence shown here is derived from an EMBL/GenBank/DDBJ whole genome shotgun (WGS) entry which is preliminary data.</text>
</comment>
<protein>
    <submittedName>
        <fullName evidence="2">27928_t:CDS:1</fullName>
    </submittedName>
</protein>
<dbReference type="Proteomes" id="UP000789405">
    <property type="component" value="Unassembled WGS sequence"/>
</dbReference>
<feature type="region of interest" description="Disordered" evidence="1">
    <location>
        <begin position="101"/>
        <end position="128"/>
    </location>
</feature>
<keyword evidence="3" id="KW-1185">Reference proteome</keyword>
<name>A0A9N9GNJ5_9GLOM</name>
<feature type="compositionally biased region" description="Basic residues" evidence="1">
    <location>
        <begin position="116"/>
        <end position="128"/>
    </location>
</feature>
<evidence type="ECO:0000256" key="1">
    <source>
        <dbReference type="SAM" id="MobiDB-lite"/>
    </source>
</evidence>
<evidence type="ECO:0000313" key="2">
    <source>
        <dbReference type="EMBL" id="CAG8614744.1"/>
    </source>
</evidence>
<sequence length="128" mass="14867">MIIKLSKLDLEISVTEITGSSLNPDHSHFVEDRNKIAKNLKIILNFIHKTYSGNFQLFHKIKVYGVQIYIYHYLSMNLWKLQEIIFSSAENITLYIEEVGKSSNSDSDNIDPVKPLPKKQRKKMIQSL</sequence>